<dbReference type="EMBL" id="LR796195">
    <property type="protein sequence ID" value="CAB4126319.1"/>
    <property type="molecule type" value="Genomic_DNA"/>
</dbReference>
<accession>A0A6J5L2T1</accession>
<sequence>MQPINTTPTENQEPISSSPLWEYEEQEPILDEEIDELLEEVKENFIGNENSINKK</sequence>
<name>A0A6J5L2T1_9CAUD</name>
<organism evidence="2">
    <name type="scientific">uncultured Caudovirales phage</name>
    <dbReference type="NCBI Taxonomy" id="2100421"/>
    <lineage>
        <taxon>Viruses</taxon>
        <taxon>Duplodnaviria</taxon>
        <taxon>Heunggongvirae</taxon>
        <taxon>Uroviricota</taxon>
        <taxon>Caudoviricetes</taxon>
        <taxon>Peduoviridae</taxon>
        <taxon>Maltschvirus</taxon>
        <taxon>Maltschvirus maltsch</taxon>
    </lineage>
</organism>
<evidence type="ECO:0000256" key="1">
    <source>
        <dbReference type="SAM" id="MobiDB-lite"/>
    </source>
</evidence>
<gene>
    <name evidence="2" type="ORF">UFOVP88_2</name>
</gene>
<feature type="region of interest" description="Disordered" evidence="1">
    <location>
        <begin position="1"/>
        <end position="24"/>
    </location>
</feature>
<reference evidence="2" key="1">
    <citation type="submission" date="2020-04" db="EMBL/GenBank/DDBJ databases">
        <authorList>
            <person name="Chiriac C."/>
            <person name="Salcher M."/>
            <person name="Ghai R."/>
            <person name="Kavagutti S V."/>
        </authorList>
    </citation>
    <scope>NUCLEOTIDE SEQUENCE</scope>
</reference>
<proteinExistence type="predicted"/>
<protein>
    <submittedName>
        <fullName evidence="2">Uncharacterized protein</fullName>
    </submittedName>
</protein>
<evidence type="ECO:0000313" key="2">
    <source>
        <dbReference type="EMBL" id="CAB4126319.1"/>
    </source>
</evidence>
<feature type="compositionally biased region" description="Polar residues" evidence="1">
    <location>
        <begin position="1"/>
        <end position="19"/>
    </location>
</feature>